<accession>A0A4P7NFV5</accession>
<comment type="subcellular location">
    <subcellularLocation>
        <location evidence="1">Nucleus</location>
    </subcellularLocation>
</comment>
<protein>
    <submittedName>
        <fullName evidence="3">Uncharacterized protein</fullName>
    </submittedName>
</protein>
<reference evidence="3 4" key="1">
    <citation type="journal article" date="2019" name="Mol. Biol. Evol.">
        <title>Blast fungal genomes show frequent chromosomal changes, gene gains and losses, and effector gene turnover.</title>
        <authorList>
            <person name="Gomez Luciano L.B."/>
            <person name="Jason Tsai I."/>
            <person name="Chuma I."/>
            <person name="Tosa Y."/>
            <person name="Chen Y.H."/>
            <person name="Li J.Y."/>
            <person name="Li M.Y."/>
            <person name="Jade Lu M.Y."/>
            <person name="Nakayashiki H."/>
            <person name="Li W.H."/>
        </authorList>
    </citation>
    <scope>NUCLEOTIDE SEQUENCE [LARGE SCALE GENOMIC DNA]</scope>
    <source>
        <strain evidence="3">MZ5-1-6</strain>
    </source>
</reference>
<evidence type="ECO:0000313" key="3">
    <source>
        <dbReference type="EMBL" id="QBZ60787.1"/>
    </source>
</evidence>
<gene>
    <name evidence="3" type="ORF">PoMZ_07729</name>
</gene>
<evidence type="ECO:0000256" key="1">
    <source>
        <dbReference type="ARBA" id="ARBA00004123"/>
    </source>
</evidence>
<dbReference type="VEuPathDB" id="FungiDB:M_BR32_EuGene_00036511"/>
<proteinExistence type="predicted"/>
<keyword evidence="2" id="KW-0539">Nucleus</keyword>
<dbReference type="AlphaFoldDB" id="A0A4P7NFV5"/>
<sequence>MTSIDFTHYEQVFQPDLESPYAPDLVREIESYRKGFGGVLFIDKVLSALGVTKAKSYPPRGDNALRELHQKVCQSKSAAQQKLSVLYYLLLDFDDILGVRSRLAEEFAEKSGVPGKYQIFMKGLWHMDRQQFPVALEYLAHPSLVPEFADDIITILVRHARDDDFSWALAYYQTVNPVLKTPEALELYFIALARTSVTEALLYSRTHPESARRLFFEQLVASVHDGPSSAGLAGPGSREQRARTLASLPLDRDEERWLDEYLTGPEGRRLKNGRDTWVMRKIATNRMSELGDDNLRAHLAAFGRPSAF</sequence>
<dbReference type="EMBL" id="CP034207">
    <property type="protein sequence ID" value="QBZ60787.1"/>
    <property type="molecule type" value="Genomic_DNA"/>
</dbReference>
<dbReference type="InterPro" id="IPR025151">
    <property type="entry name" value="ELYS_dom"/>
</dbReference>
<dbReference type="Pfam" id="PF13934">
    <property type="entry name" value="ELYS"/>
    <property type="match status" value="1"/>
</dbReference>
<dbReference type="Proteomes" id="UP000294847">
    <property type="component" value="Chromosome 4"/>
</dbReference>
<name>A0A4P7NFV5_PYROR</name>
<evidence type="ECO:0000313" key="4">
    <source>
        <dbReference type="Proteomes" id="UP000294847"/>
    </source>
</evidence>
<dbReference type="GO" id="GO:0005634">
    <property type="term" value="C:nucleus"/>
    <property type="evidence" value="ECO:0007669"/>
    <property type="project" value="UniProtKB-SubCell"/>
</dbReference>
<evidence type="ECO:0000256" key="2">
    <source>
        <dbReference type="ARBA" id="ARBA00023242"/>
    </source>
</evidence>
<organism evidence="3 4">
    <name type="scientific">Pyricularia oryzae</name>
    <name type="common">Rice blast fungus</name>
    <name type="synonym">Magnaporthe oryzae</name>
    <dbReference type="NCBI Taxonomy" id="318829"/>
    <lineage>
        <taxon>Eukaryota</taxon>
        <taxon>Fungi</taxon>
        <taxon>Dikarya</taxon>
        <taxon>Ascomycota</taxon>
        <taxon>Pezizomycotina</taxon>
        <taxon>Sordariomycetes</taxon>
        <taxon>Sordariomycetidae</taxon>
        <taxon>Magnaporthales</taxon>
        <taxon>Pyriculariaceae</taxon>
        <taxon>Pyricularia</taxon>
    </lineage>
</organism>